<protein>
    <submittedName>
        <fullName evidence="1">Uncharacterized protein</fullName>
    </submittedName>
</protein>
<dbReference type="EMBL" id="BK032810">
    <property type="protein sequence ID" value="DAF61408.1"/>
    <property type="molecule type" value="Genomic_DNA"/>
</dbReference>
<name>A0A8S5TE41_9CAUD</name>
<sequence>MHLQCTCNANAMHLHKTPLDYQRVTPIKFLRSQKSYVFMCIFALREYGAGEK</sequence>
<reference evidence="1" key="1">
    <citation type="journal article" date="2021" name="Proc. Natl. Acad. Sci. U.S.A.">
        <title>A Catalog of Tens of Thousands of Viruses from Human Metagenomes Reveals Hidden Associations with Chronic Diseases.</title>
        <authorList>
            <person name="Tisza M.J."/>
            <person name="Buck C.B."/>
        </authorList>
    </citation>
    <scope>NUCLEOTIDE SEQUENCE</scope>
    <source>
        <strain evidence="1">CtNnX9</strain>
    </source>
</reference>
<proteinExistence type="predicted"/>
<organism evidence="1">
    <name type="scientific">Siphoviridae sp. ctNnX9</name>
    <dbReference type="NCBI Taxonomy" id="2827859"/>
    <lineage>
        <taxon>Viruses</taxon>
        <taxon>Duplodnaviria</taxon>
        <taxon>Heunggongvirae</taxon>
        <taxon>Uroviricota</taxon>
        <taxon>Caudoviricetes</taxon>
    </lineage>
</organism>
<accession>A0A8S5TE41</accession>
<evidence type="ECO:0000313" key="1">
    <source>
        <dbReference type="EMBL" id="DAF61408.1"/>
    </source>
</evidence>